<dbReference type="RefSeq" id="WP_065211365.1">
    <property type="nucleotide sequence ID" value="NZ_CP016179.1"/>
</dbReference>
<name>A0AAN0XZL1_9VIBR</name>
<organism evidence="1 2">
    <name type="scientific">Vibrio breoganii</name>
    <dbReference type="NCBI Taxonomy" id="553239"/>
    <lineage>
        <taxon>Bacteria</taxon>
        <taxon>Pseudomonadati</taxon>
        <taxon>Pseudomonadota</taxon>
        <taxon>Gammaproteobacteria</taxon>
        <taxon>Vibrionales</taxon>
        <taxon>Vibrionaceae</taxon>
        <taxon>Vibrio</taxon>
    </lineage>
</organism>
<dbReference type="Proteomes" id="UP000092018">
    <property type="component" value="Plasmid unnamed1"/>
</dbReference>
<protein>
    <submittedName>
        <fullName evidence="1">Uncharacterized protein</fullName>
    </submittedName>
</protein>
<gene>
    <name evidence="1" type="ORF">A6E01_20560</name>
</gene>
<dbReference type="AlphaFoldDB" id="A0AAN0XZL1"/>
<reference evidence="1 2" key="1">
    <citation type="submission" date="2016-06" db="EMBL/GenBank/DDBJ databases">
        <title>Adaptive Radiation by Waves of Gene Transfer Leads to Fine-Scale Resource Partitioning in Marine Microbes.</title>
        <authorList>
            <person name="Hehemann J.-H."/>
            <person name="Arevalo P."/>
            <person name="Datta M.S."/>
            <person name="Yu X."/>
            <person name="Corzett C."/>
            <person name="Henschel A."/>
            <person name="Preheim S.P."/>
            <person name="Timberlake S."/>
            <person name="Alm E.J."/>
            <person name="Polz M.F."/>
        </authorList>
    </citation>
    <scope>NUCLEOTIDE SEQUENCE [LARGE SCALE GENOMIC DNA]</scope>
    <source>
        <strain evidence="1 2">FF50</strain>
        <plasmid evidence="1 2">unnamed1</plasmid>
    </source>
</reference>
<accession>A0AAN0XZL1</accession>
<sequence>MSKPVRVMRLSADESEITASILEIKAPYALKKVQFWRDTKQLMPTTDANWISVDDNPMRYLGLKAVRFTRRGKPMNGEPELVFNPLQIGLQLSADDLVKLGKLSRGVERRYQKMHCLHKDVTQEMSYLLYADAFQCKEIWIQNTNALMDKVRVRVDDLRGYPVLTELLSTVDKAQAA</sequence>
<evidence type="ECO:0000313" key="1">
    <source>
        <dbReference type="EMBL" id="ANO35606.1"/>
    </source>
</evidence>
<keyword evidence="1" id="KW-0614">Plasmid</keyword>
<geneLocation type="plasmid" evidence="1 2">
    <name>unnamed1</name>
</geneLocation>
<dbReference type="EMBL" id="CP016179">
    <property type="protein sequence ID" value="ANO35606.1"/>
    <property type="molecule type" value="Genomic_DNA"/>
</dbReference>
<proteinExistence type="predicted"/>
<dbReference type="KEGG" id="vbr:A6E01_20560"/>
<evidence type="ECO:0000313" key="2">
    <source>
        <dbReference type="Proteomes" id="UP000092018"/>
    </source>
</evidence>